<dbReference type="InterPro" id="IPR044712">
    <property type="entry name" value="SLC25A32-like"/>
</dbReference>
<evidence type="ECO:0000259" key="13">
    <source>
        <dbReference type="SMART" id="SM01007"/>
    </source>
</evidence>
<evidence type="ECO:0000256" key="2">
    <source>
        <dbReference type="ARBA" id="ARBA00006375"/>
    </source>
</evidence>
<evidence type="ECO:0000256" key="11">
    <source>
        <dbReference type="SAM" id="MobiDB-lite"/>
    </source>
</evidence>
<dbReference type="PROSITE" id="PS50920">
    <property type="entry name" value="SOLCAR"/>
    <property type="match status" value="2"/>
</dbReference>
<evidence type="ECO:0000256" key="1">
    <source>
        <dbReference type="ARBA" id="ARBA00004141"/>
    </source>
</evidence>
<gene>
    <name evidence="14" type="ORF">DL762_005537</name>
</gene>
<organism evidence="14 15">
    <name type="scientific">Monosporascus cannonballus</name>
    <dbReference type="NCBI Taxonomy" id="155416"/>
    <lineage>
        <taxon>Eukaryota</taxon>
        <taxon>Fungi</taxon>
        <taxon>Dikarya</taxon>
        <taxon>Ascomycota</taxon>
        <taxon>Pezizomycotina</taxon>
        <taxon>Sordariomycetes</taxon>
        <taxon>Xylariomycetidae</taxon>
        <taxon>Xylariales</taxon>
        <taxon>Xylariales incertae sedis</taxon>
        <taxon>Monosporascus</taxon>
    </lineage>
</organism>
<dbReference type="InterPro" id="IPR023395">
    <property type="entry name" value="MCP_dom_sf"/>
</dbReference>
<feature type="domain" description="Class II aldolase/adducin N-terminal" evidence="13">
    <location>
        <begin position="335"/>
        <end position="494"/>
    </location>
</feature>
<keyword evidence="5" id="KW-0677">Repeat</keyword>
<evidence type="ECO:0000313" key="14">
    <source>
        <dbReference type="EMBL" id="RYO84635.1"/>
    </source>
</evidence>
<comment type="caution">
    <text evidence="14">The sequence shown here is derived from an EMBL/GenBank/DDBJ whole genome shotgun (WGS) entry which is preliminary data.</text>
</comment>
<dbReference type="Pfam" id="PF00153">
    <property type="entry name" value="Mito_carr"/>
    <property type="match status" value="3"/>
</dbReference>
<accession>A0ABY0H8U9</accession>
<feature type="transmembrane region" description="Helical" evidence="12">
    <location>
        <begin position="151"/>
        <end position="171"/>
    </location>
</feature>
<feature type="region of interest" description="Disordered" evidence="11">
    <location>
        <begin position="288"/>
        <end position="310"/>
    </location>
</feature>
<evidence type="ECO:0000256" key="4">
    <source>
        <dbReference type="ARBA" id="ARBA00022692"/>
    </source>
</evidence>
<dbReference type="SUPFAM" id="SSF103506">
    <property type="entry name" value="Mitochondrial carrier"/>
    <property type="match status" value="1"/>
</dbReference>
<keyword evidence="15" id="KW-1185">Reference proteome</keyword>
<protein>
    <recommendedName>
        <fullName evidence="13">Class II aldolase/adducin N-terminal domain-containing protein</fullName>
    </recommendedName>
</protein>
<evidence type="ECO:0000256" key="5">
    <source>
        <dbReference type="ARBA" id="ARBA00022737"/>
    </source>
</evidence>
<dbReference type="Pfam" id="PF00596">
    <property type="entry name" value="Aldolase_II"/>
    <property type="match status" value="1"/>
</dbReference>
<dbReference type="InterPro" id="IPR001303">
    <property type="entry name" value="Aldolase_II/adducin_N"/>
</dbReference>
<evidence type="ECO:0000256" key="12">
    <source>
        <dbReference type="SAM" id="Phobius"/>
    </source>
</evidence>
<evidence type="ECO:0000313" key="15">
    <source>
        <dbReference type="Proteomes" id="UP000294003"/>
    </source>
</evidence>
<dbReference type="InterPro" id="IPR018108">
    <property type="entry name" value="MCP_transmembrane"/>
</dbReference>
<feature type="repeat" description="Solcar" evidence="9">
    <location>
        <begin position="91"/>
        <end position="174"/>
    </location>
</feature>
<dbReference type="PANTHER" id="PTHR45683">
    <property type="entry name" value="MITOCHONDRIAL NICOTINAMIDE ADENINE DINUCLEOTIDE TRANSPORTER 1-RELATED-RELATED"/>
    <property type="match status" value="1"/>
</dbReference>
<dbReference type="Proteomes" id="UP000294003">
    <property type="component" value="Unassembled WGS sequence"/>
</dbReference>
<evidence type="ECO:0000256" key="9">
    <source>
        <dbReference type="PROSITE-ProRule" id="PRU00282"/>
    </source>
</evidence>
<feature type="repeat" description="Solcar" evidence="9">
    <location>
        <begin position="200"/>
        <end position="283"/>
    </location>
</feature>
<keyword evidence="6" id="KW-0999">Mitochondrion inner membrane</keyword>
<keyword evidence="8 9" id="KW-0472">Membrane</keyword>
<sequence length="548" mass="60369">MTRHHEGLSPALVETIAGLSAGTVATFLVHPLDIVKTRMQTAALYRGLTPNILGSASSWASFFFFKERVERIVLGLKTSTGNTNASLTPQDYFISSGVAGLFTQALTNPIWVLKTRMLSSDRGAVGAYPSMWVGVRQILETEGWRGFYRGLGISLFGVTHGAVQFAVYDPLKKMYFRRRKRLRTSDQPEAHAQQKLGNEATLLLSSISKLVAGAVTYPYQVIRSRLQNYDAEERFGRGIQGVARRTWQEEGWRGFYRGIIPGVFHHGTFRYSKPFRGIAVLSKVNNGNGPVESQKKQESPPQVQVMGRAKDRRNLKIRTYPKFATFEEGCGYWKRHLAAAFRVFADRGYDEGSRGTSRTGLVVEGDELINTATFTIHSAIHRARPDANAACHAHSVYGKAFSAFGRPLEMITQDALRFHGCHAVHDSFGGVAVDRAEGERIAAALGPATRPSIGHIPTPGAVVLQNHGLLTVGRSVDEAAFWFISLERTCQAQLLADAAAAASYEKNYIGDEEAAYVVQEVGGPDKGWLAFQPYYNEQMAKTRGAFLG</sequence>
<dbReference type="SUPFAM" id="SSF53639">
    <property type="entry name" value="AraD/HMP-PK domain-like"/>
    <property type="match status" value="1"/>
</dbReference>
<dbReference type="Gene3D" id="3.40.225.10">
    <property type="entry name" value="Class II aldolase/adducin N-terminal domain"/>
    <property type="match status" value="1"/>
</dbReference>
<dbReference type="Gene3D" id="1.50.40.10">
    <property type="entry name" value="Mitochondrial carrier domain"/>
    <property type="match status" value="1"/>
</dbReference>
<evidence type="ECO:0000256" key="6">
    <source>
        <dbReference type="ARBA" id="ARBA00022792"/>
    </source>
</evidence>
<keyword evidence="3 10" id="KW-0813">Transport</keyword>
<comment type="similarity">
    <text evidence="2 10">Belongs to the mitochondrial carrier (TC 2.A.29) family.</text>
</comment>
<reference evidence="14 15" key="1">
    <citation type="submission" date="2018-06" db="EMBL/GenBank/DDBJ databases">
        <title>Complete Genomes of Monosporascus.</title>
        <authorList>
            <person name="Robinson A.J."/>
            <person name="Natvig D.O."/>
        </authorList>
    </citation>
    <scope>NUCLEOTIDE SEQUENCE [LARGE SCALE GENOMIC DNA]</scope>
    <source>
        <strain evidence="14 15">CBS 609.92</strain>
    </source>
</reference>
<evidence type="ECO:0000256" key="8">
    <source>
        <dbReference type="ARBA" id="ARBA00023136"/>
    </source>
</evidence>
<keyword evidence="7 12" id="KW-1133">Transmembrane helix</keyword>
<dbReference type="InterPro" id="IPR036409">
    <property type="entry name" value="Aldolase_II/adducin_N_sf"/>
</dbReference>
<evidence type="ECO:0000256" key="10">
    <source>
        <dbReference type="RuleBase" id="RU000488"/>
    </source>
</evidence>
<feature type="transmembrane region" description="Helical" evidence="12">
    <location>
        <begin position="12"/>
        <end position="32"/>
    </location>
</feature>
<evidence type="ECO:0000256" key="7">
    <source>
        <dbReference type="ARBA" id="ARBA00022989"/>
    </source>
</evidence>
<evidence type="ECO:0000256" key="3">
    <source>
        <dbReference type="ARBA" id="ARBA00022448"/>
    </source>
</evidence>
<keyword evidence="6" id="KW-0496">Mitochondrion</keyword>
<comment type="subcellular location">
    <subcellularLocation>
        <location evidence="1">Membrane</location>
        <topology evidence="1">Multi-pass membrane protein</topology>
    </subcellularLocation>
</comment>
<name>A0ABY0H8U9_9PEZI</name>
<keyword evidence="4 9" id="KW-0812">Transmembrane</keyword>
<dbReference type="EMBL" id="QJNS01000157">
    <property type="protein sequence ID" value="RYO84635.1"/>
    <property type="molecule type" value="Genomic_DNA"/>
</dbReference>
<proteinExistence type="inferred from homology"/>
<dbReference type="SMART" id="SM01007">
    <property type="entry name" value="Aldolase_II"/>
    <property type="match status" value="1"/>
</dbReference>